<dbReference type="Pfam" id="PF13733">
    <property type="entry name" value="Glyco_transf_7N"/>
    <property type="match status" value="1"/>
</dbReference>
<dbReference type="InterPro" id="IPR027995">
    <property type="entry name" value="Galactosyl_T_N"/>
</dbReference>
<keyword evidence="10 16" id="KW-1133">Transmembrane helix</keyword>
<dbReference type="AlphaFoldDB" id="A0A3M7R8W6"/>
<dbReference type="SUPFAM" id="SSF51445">
    <property type="entry name" value="(Trans)glycosidases"/>
    <property type="match status" value="1"/>
</dbReference>
<keyword evidence="5" id="KW-0808">Transferase</keyword>
<dbReference type="EC" id="3.2.1.14" evidence="18"/>
<evidence type="ECO:0000313" key="19">
    <source>
        <dbReference type="Proteomes" id="UP000276133"/>
    </source>
</evidence>
<evidence type="ECO:0000256" key="9">
    <source>
        <dbReference type="ARBA" id="ARBA00022968"/>
    </source>
</evidence>
<keyword evidence="4" id="KW-0328">Glycosyltransferase</keyword>
<keyword evidence="19" id="KW-1185">Reference proteome</keyword>
<evidence type="ECO:0000256" key="7">
    <source>
        <dbReference type="ARBA" id="ARBA00022729"/>
    </source>
</evidence>
<keyword evidence="14 15" id="KW-0326">Glycosidase</keyword>
<evidence type="ECO:0000256" key="4">
    <source>
        <dbReference type="ARBA" id="ARBA00022676"/>
    </source>
</evidence>
<dbReference type="PRINTS" id="PR02050">
    <property type="entry name" value="B14GALTRFASE"/>
</dbReference>
<dbReference type="InterPro" id="IPR003859">
    <property type="entry name" value="Galactosyl_T"/>
</dbReference>
<keyword evidence="11 16" id="KW-0472">Membrane</keyword>
<dbReference type="PROSITE" id="PS51910">
    <property type="entry name" value="GH18_2"/>
    <property type="match status" value="1"/>
</dbReference>
<comment type="subcellular location">
    <subcellularLocation>
        <location evidence="1">Membrane</location>
        <topology evidence="1">Single-pass type II membrane protein</topology>
    </subcellularLocation>
</comment>
<feature type="transmembrane region" description="Helical" evidence="16">
    <location>
        <begin position="69"/>
        <end position="88"/>
    </location>
</feature>
<dbReference type="PANTHER" id="PTHR11177">
    <property type="entry name" value="CHITINASE"/>
    <property type="match status" value="1"/>
</dbReference>
<dbReference type="Proteomes" id="UP000276133">
    <property type="component" value="Unassembled WGS sequence"/>
</dbReference>
<organism evidence="18 19">
    <name type="scientific">Brachionus plicatilis</name>
    <name type="common">Marine rotifer</name>
    <name type="synonym">Brachionus muelleri</name>
    <dbReference type="NCBI Taxonomy" id="10195"/>
    <lineage>
        <taxon>Eukaryota</taxon>
        <taxon>Metazoa</taxon>
        <taxon>Spiralia</taxon>
        <taxon>Gnathifera</taxon>
        <taxon>Rotifera</taxon>
        <taxon>Eurotatoria</taxon>
        <taxon>Monogononta</taxon>
        <taxon>Pseudotrocha</taxon>
        <taxon>Ploima</taxon>
        <taxon>Brachionidae</taxon>
        <taxon>Brachionus</taxon>
    </lineage>
</organism>
<keyword evidence="9" id="KW-0735">Signal-anchor</keyword>
<dbReference type="Gene3D" id="3.90.550.10">
    <property type="entry name" value="Spore Coat Polysaccharide Biosynthesis Protein SpsA, Chain A"/>
    <property type="match status" value="2"/>
</dbReference>
<evidence type="ECO:0000256" key="3">
    <source>
        <dbReference type="ARBA" id="ARBA00005735"/>
    </source>
</evidence>
<accession>A0A3M7R8W6</accession>
<evidence type="ECO:0000256" key="15">
    <source>
        <dbReference type="RuleBase" id="RU000489"/>
    </source>
</evidence>
<keyword evidence="7" id="KW-0732">Signal</keyword>
<dbReference type="GO" id="GO:0008061">
    <property type="term" value="F:chitin binding"/>
    <property type="evidence" value="ECO:0007669"/>
    <property type="project" value="InterPro"/>
</dbReference>
<dbReference type="OrthoDB" id="76388at2759"/>
<keyword evidence="13" id="KW-0325">Glycoprotein</keyword>
<dbReference type="InterPro" id="IPR001223">
    <property type="entry name" value="Glyco_hydro18_cat"/>
</dbReference>
<dbReference type="GO" id="GO:0016757">
    <property type="term" value="F:glycosyltransferase activity"/>
    <property type="evidence" value="ECO:0007669"/>
    <property type="project" value="UniProtKB-KW"/>
</dbReference>
<dbReference type="GO" id="GO:0006032">
    <property type="term" value="P:chitin catabolic process"/>
    <property type="evidence" value="ECO:0007669"/>
    <property type="project" value="TreeGrafter"/>
</dbReference>
<evidence type="ECO:0000256" key="12">
    <source>
        <dbReference type="ARBA" id="ARBA00023157"/>
    </source>
</evidence>
<evidence type="ECO:0000256" key="8">
    <source>
        <dbReference type="ARBA" id="ARBA00022801"/>
    </source>
</evidence>
<dbReference type="InterPro" id="IPR017853">
    <property type="entry name" value="GH"/>
</dbReference>
<evidence type="ECO:0000256" key="16">
    <source>
        <dbReference type="SAM" id="Phobius"/>
    </source>
</evidence>
<dbReference type="GO" id="GO:0005975">
    <property type="term" value="P:carbohydrate metabolic process"/>
    <property type="evidence" value="ECO:0007669"/>
    <property type="project" value="InterPro"/>
</dbReference>
<evidence type="ECO:0000256" key="2">
    <source>
        <dbReference type="ARBA" id="ARBA00004922"/>
    </source>
</evidence>
<evidence type="ECO:0000256" key="10">
    <source>
        <dbReference type="ARBA" id="ARBA00022989"/>
    </source>
</evidence>
<evidence type="ECO:0000259" key="17">
    <source>
        <dbReference type="PROSITE" id="PS51910"/>
    </source>
</evidence>
<evidence type="ECO:0000256" key="13">
    <source>
        <dbReference type="ARBA" id="ARBA00023180"/>
    </source>
</evidence>
<dbReference type="GO" id="GO:0005576">
    <property type="term" value="C:extracellular region"/>
    <property type="evidence" value="ECO:0007669"/>
    <property type="project" value="TreeGrafter"/>
</dbReference>
<dbReference type="InterPro" id="IPR029044">
    <property type="entry name" value="Nucleotide-diphossugar_trans"/>
</dbReference>
<dbReference type="STRING" id="10195.A0A3M7R8W6"/>
<dbReference type="PANTHER" id="PTHR11177:SF317">
    <property type="entry name" value="CHITINASE 12-RELATED"/>
    <property type="match status" value="1"/>
</dbReference>
<dbReference type="GO" id="GO:0016020">
    <property type="term" value="C:membrane"/>
    <property type="evidence" value="ECO:0007669"/>
    <property type="project" value="UniProtKB-SubCell"/>
</dbReference>
<dbReference type="Gene3D" id="3.10.50.10">
    <property type="match status" value="1"/>
</dbReference>
<comment type="caution">
    <text evidence="18">The sequence shown here is derived from an EMBL/GenBank/DDBJ whole genome shotgun (WGS) entry which is preliminary data.</text>
</comment>
<dbReference type="CDD" id="cd00899">
    <property type="entry name" value="b4GalT"/>
    <property type="match status" value="1"/>
</dbReference>
<evidence type="ECO:0000256" key="11">
    <source>
        <dbReference type="ARBA" id="ARBA00023136"/>
    </source>
</evidence>
<gene>
    <name evidence="18" type="ORF">BpHYR1_024231</name>
</gene>
<dbReference type="SMART" id="SM00636">
    <property type="entry name" value="Glyco_18"/>
    <property type="match status" value="1"/>
</dbReference>
<evidence type="ECO:0000256" key="14">
    <source>
        <dbReference type="ARBA" id="ARBA00023295"/>
    </source>
</evidence>
<proteinExistence type="inferred from homology"/>
<dbReference type="EMBL" id="REGN01003960">
    <property type="protein sequence ID" value="RNA19881.1"/>
    <property type="molecule type" value="Genomic_DNA"/>
</dbReference>
<dbReference type="SUPFAM" id="SSF54556">
    <property type="entry name" value="Chitinase insertion domain"/>
    <property type="match status" value="1"/>
</dbReference>
<dbReference type="GO" id="GO:0008843">
    <property type="term" value="F:endochitinase activity"/>
    <property type="evidence" value="ECO:0007669"/>
    <property type="project" value="UniProtKB-EC"/>
</dbReference>
<keyword evidence="12" id="KW-1015">Disulfide bond</keyword>
<keyword evidence="8 15" id="KW-0378">Hydrolase</keyword>
<dbReference type="Pfam" id="PF00704">
    <property type="entry name" value="Glyco_hydro_18"/>
    <property type="match status" value="1"/>
</dbReference>
<sequence length="1100" mass="127719">MRKKKTPMHQNCYEDFLQQSVEGGSFLKYNRRSDDRLVLIKYQNAADSESGINSLRAGQMQKRREIHSLLLFVFFLFVTIITLSQILVMHSSTSSSNFNQIKLMQEELRLMDLSIDKMLKEKHVLPIQVWIALKKYNENIKLFSSYMESLDHSVFMSHQNLSNCQPIFKSSYFNNLIYNENLDISNLTKILTTIDHQVNRLSNQTTSNCLKPVLLNLLHILNAEYSSLREQNYKQFAKLDRMNLINETLKHFTNRSSFIKKNLPIRDVDALMDKYQKKKFDQKTNLTLCDPQPPVLYGRMKIEEKKANKALLDKMEIENVQVKFGGYWSPKNCQARHKYFLLISLIGLVHLMEKPLQRRICYFANWAPYRDLEPPLYPDQIDADICTHIHYAFAKIDSKTLDLVPTEEHDMNWTEKTKMPLFIRLYSLKRRNPFLKILLAVGGWSAKSDGFNMATRSALNRSKFINNTIKLLREWNFDGIDLDWEFPGEVDRGADKLSKQNFNYLINDFRQAVNYEVELSGKRKLLVTSAVAADPAKIDNGYIVDNLCRQLDYISIMTYDYHGTWDNETGLNSPLYGRDVNYYDQNQSYYNWKNANFSINYWISQGCPPEKINFGLAAYGRSFTLKNETVIKVGSPVLKGGIAGAYTKEEGIYSYFEICEKIKEENWKKHWDDKQQSVYATHADQWVGFDNQRSIALKVKWAFTMSLGGTMLWTLDFDDYTGQFCDEGPFPIANAIRAVFEEFKNFNLTEDLEPSTKSTTATTTTTNTSTLATTFPVPLTSQIILNSTKISLSTSKKSAYRKTFPFIINNDNNQLSINYNSFSDIDADSITIIFKNNSQTNLNLSKSENFASQDQKNCVLKSTNCFSLNLFFIILLASIIIPYRDRRDHLFTLLSYLHPILQRQQLDYKIYVTEQIGNGTFNKAIVMNAAFIYAFEQDNYNCYCFHDVDLIPEDDRNMYSCGRYPKHMSIGVDEMNYVLQYEELIGGVLILKTEHVLASNGYSNLYWGWGAEDDDLYYRLKGLGYKIERPPLKIGRYTMMKHKKRKPQLWSKRAKLLYSSVNRMTWDGVSSAKFTLINVTEHRFYTHLLIDVGLPPEGFN</sequence>
<dbReference type="InterPro" id="IPR027791">
    <property type="entry name" value="Galactosyl_T_C"/>
</dbReference>
<dbReference type="Pfam" id="PF02709">
    <property type="entry name" value="Glyco_transf_7C"/>
    <property type="match status" value="1"/>
</dbReference>
<feature type="domain" description="GH18" evidence="17">
    <location>
        <begin position="357"/>
        <end position="743"/>
    </location>
</feature>
<evidence type="ECO:0000256" key="6">
    <source>
        <dbReference type="ARBA" id="ARBA00022692"/>
    </source>
</evidence>
<name>A0A3M7R8W6_BRAPC</name>
<comment type="similarity">
    <text evidence="3">Belongs to the glycosyltransferase 7 family.</text>
</comment>
<reference evidence="18 19" key="1">
    <citation type="journal article" date="2018" name="Sci. Rep.">
        <title>Genomic signatures of local adaptation to the degree of environmental predictability in rotifers.</title>
        <authorList>
            <person name="Franch-Gras L."/>
            <person name="Hahn C."/>
            <person name="Garcia-Roger E.M."/>
            <person name="Carmona M.J."/>
            <person name="Serra M."/>
            <person name="Gomez A."/>
        </authorList>
    </citation>
    <scope>NUCLEOTIDE SEQUENCE [LARGE SCALE GENOMIC DNA]</scope>
    <source>
        <strain evidence="18">HYR1</strain>
    </source>
</reference>
<dbReference type="InterPro" id="IPR029070">
    <property type="entry name" value="Chitinase_insertion_sf"/>
</dbReference>
<evidence type="ECO:0000313" key="18">
    <source>
        <dbReference type="EMBL" id="RNA19881.1"/>
    </source>
</evidence>
<dbReference type="InterPro" id="IPR001579">
    <property type="entry name" value="Glyco_hydro_18_chit_AS"/>
</dbReference>
<dbReference type="SUPFAM" id="SSF53448">
    <property type="entry name" value="Nucleotide-diphospho-sugar transferases"/>
    <property type="match status" value="1"/>
</dbReference>
<dbReference type="InterPro" id="IPR050314">
    <property type="entry name" value="Glycosyl_Hydrlase_18"/>
</dbReference>
<dbReference type="FunFam" id="3.10.50.10:FF:000004">
    <property type="entry name" value="Chitinase 5"/>
    <property type="match status" value="1"/>
</dbReference>
<keyword evidence="6 16" id="KW-0812">Transmembrane</keyword>
<dbReference type="InterPro" id="IPR011583">
    <property type="entry name" value="Chitinase_II/V-like_cat"/>
</dbReference>
<evidence type="ECO:0000256" key="5">
    <source>
        <dbReference type="ARBA" id="ARBA00022679"/>
    </source>
</evidence>
<dbReference type="UniPathway" id="UPA00378"/>
<comment type="pathway">
    <text evidence="2">Protein modification; protein glycosylation.</text>
</comment>
<dbReference type="Gene3D" id="3.20.20.80">
    <property type="entry name" value="Glycosidases"/>
    <property type="match status" value="1"/>
</dbReference>
<protein>
    <submittedName>
        <fullName evidence="18">Acidic mammalian chitinase-like</fullName>
        <ecNumber evidence="18">3.2.1.14</ecNumber>
    </submittedName>
</protein>
<evidence type="ECO:0000256" key="1">
    <source>
        <dbReference type="ARBA" id="ARBA00004606"/>
    </source>
</evidence>
<dbReference type="PROSITE" id="PS01095">
    <property type="entry name" value="GH18_1"/>
    <property type="match status" value="1"/>
</dbReference>